<evidence type="ECO:0000313" key="4">
    <source>
        <dbReference type="Proteomes" id="UP001589748"/>
    </source>
</evidence>
<name>A0ABV5LSJ4_9ACTN</name>
<evidence type="ECO:0000313" key="3">
    <source>
        <dbReference type="EMBL" id="MFB9377018.1"/>
    </source>
</evidence>
<evidence type="ECO:0000259" key="2">
    <source>
        <dbReference type="Pfam" id="PF01569"/>
    </source>
</evidence>
<comment type="caution">
    <text evidence="3">The sequence shown here is derived from an EMBL/GenBank/DDBJ whole genome shotgun (WGS) entry which is preliminary data.</text>
</comment>
<dbReference type="InterPro" id="IPR036938">
    <property type="entry name" value="PAP2/HPO_sf"/>
</dbReference>
<keyword evidence="1" id="KW-1133">Transmembrane helix</keyword>
<evidence type="ECO:0000256" key="1">
    <source>
        <dbReference type="SAM" id="Phobius"/>
    </source>
</evidence>
<dbReference type="InterPro" id="IPR000326">
    <property type="entry name" value="PAP2/HPO"/>
</dbReference>
<feature type="transmembrane region" description="Helical" evidence="1">
    <location>
        <begin position="264"/>
        <end position="284"/>
    </location>
</feature>
<sequence length="291" mass="29371">MTASSTAPGGYRAARPRTAGYLLAAVVQALAFAVLFVVCVLTRPGQLAEDVLHGEAYRRAAEGGDSPQWLSFATTLVEGLQPWHFVIGLGVLAVVGLLRRRLRLTLAALATALGTMGLAELLKHVLLERPDLAGTAGAAATNSLPSGHTSAALGIGLGLVLLAPGRWRAPAAVVAAVAAGSMGAMVVEHGWHRLSDVLASALLASFVATVTAVLPVGSGRTRRVAAPPGAVLQAAVLVPALAAGALLLVYALPTGTLPVSALDLSAASGGLVAAATVLLVARALPREARRD</sequence>
<protein>
    <submittedName>
        <fullName evidence="3">Phosphatase PAP2 family protein</fullName>
    </submittedName>
</protein>
<feature type="transmembrane region" description="Helical" evidence="1">
    <location>
        <begin position="229"/>
        <end position="252"/>
    </location>
</feature>
<dbReference type="RefSeq" id="WP_380136096.1">
    <property type="nucleotide sequence ID" value="NZ_JBHLUI010000003.1"/>
</dbReference>
<dbReference type="SUPFAM" id="SSF48317">
    <property type="entry name" value="Acid phosphatase/Vanadium-dependent haloperoxidase"/>
    <property type="match status" value="1"/>
</dbReference>
<feature type="transmembrane region" description="Helical" evidence="1">
    <location>
        <begin position="105"/>
        <end position="126"/>
    </location>
</feature>
<feature type="transmembrane region" description="Helical" evidence="1">
    <location>
        <begin position="21"/>
        <end position="43"/>
    </location>
</feature>
<feature type="transmembrane region" description="Helical" evidence="1">
    <location>
        <begin position="146"/>
        <end position="164"/>
    </location>
</feature>
<accession>A0ABV5LSJ4</accession>
<dbReference type="EMBL" id="JBHMDM010000004">
    <property type="protein sequence ID" value="MFB9377018.1"/>
    <property type="molecule type" value="Genomic_DNA"/>
</dbReference>
<keyword evidence="1" id="KW-0472">Membrane</keyword>
<dbReference type="Pfam" id="PF01569">
    <property type="entry name" value="PAP2"/>
    <property type="match status" value="1"/>
</dbReference>
<feature type="transmembrane region" description="Helical" evidence="1">
    <location>
        <begin position="197"/>
        <end position="217"/>
    </location>
</feature>
<dbReference type="Gene3D" id="1.20.144.10">
    <property type="entry name" value="Phosphatidic acid phosphatase type 2/haloperoxidase"/>
    <property type="match status" value="1"/>
</dbReference>
<reference evidence="3 4" key="1">
    <citation type="submission" date="2024-09" db="EMBL/GenBank/DDBJ databases">
        <authorList>
            <person name="Sun Q."/>
            <person name="Mori K."/>
        </authorList>
    </citation>
    <scope>NUCLEOTIDE SEQUENCE [LARGE SCALE GENOMIC DNA]</scope>
    <source>
        <strain evidence="3 4">TISTR 1856</strain>
    </source>
</reference>
<gene>
    <name evidence="3" type="ORF">ACFFVI_08555</name>
</gene>
<organism evidence="3 4">
    <name type="scientific">Kineococcus gynurae</name>
    <dbReference type="NCBI Taxonomy" id="452979"/>
    <lineage>
        <taxon>Bacteria</taxon>
        <taxon>Bacillati</taxon>
        <taxon>Actinomycetota</taxon>
        <taxon>Actinomycetes</taxon>
        <taxon>Kineosporiales</taxon>
        <taxon>Kineosporiaceae</taxon>
        <taxon>Kineococcus</taxon>
    </lineage>
</organism>
<feature type="transmembrane region" description="Helical" evidence="1">
    <location>
        <begin position="171"/>
        <end position="191"/>
    </location>
</feature>
<proteinExistence type="predicted"/>
<dbReference type="Proteomes" id="UP001589748">
    <property type="component" value="Unassembled WGS sequence"/>
</dbReference>
<feature type="transmembrane region" description="Helical" evidence="1">
    <location>
        <begin position="80"/>
        <end position="98"/>
    </location>
</feature>
<keyword evidence="1" id="KW-0812">Transmembrane</keyword>
<keyword evidence="4" id="KW-1185">Reference proteome</keyword>
<feature type="domain" description="Phosphatidic acid phosphatase type 2/haloperoxidase" evidence="2">
    <location>
        <begin position="108"/>
        <end position="214"/>
    </location>
</feature>